<comment type="caution">
    <text evidence="2">The sequence shown here is derived from an EMBL/GenBank/DDBJ whole genome shotgun (WGS) entry which is preliminary data.</text>
</comment>
<reference evidence="2 3" key="1">
    <citation type="submission" date="2018-08" db="EMBL/GenBank/DDBJ databases">
        <title>A genome reference for cultivated species of the human gut microbiota.</title>
        <authorList>
            <person name="Zou Y."/>
            <person name="Xue W."/>
            <person name="Luo G."/>
        </authorList>
    </citation>
    <scope>NUCLEOTIDE SEQUENCE [LARGE SCALE GENOMIC DNA]</scope>
    <source>
        <strain evidence="2 3">AF28-15</strain>
    </source>
</reference>
<name>A0A412BAU7_9FIRM</name>
<protein>
    <submittedName>
        <fullName evidence="2">Uncharacterized protein</fullName>
    </submittedName>
</protein>
<gene>
    <name evidence="2" type="ORF">DWY96_06535</name>
</gene>
<accession>A0A412BAU7</accession>
<sequence length="169" mass="20468">MFDFLKRKEECTEMVQQPEENLLREYISVDSVKAHLVDILEENRKLKAQIKDITERERETETQNRKKREIAIIEADEYKKREAEAKKEVREKEREIDRLNDQIEKLRKERNTLITAADMAEDRLRKEEQRMKEKEDCSAWLRSKLEEYGNWERVTKTELIGIIRTAIEK</sequence>
<evidence type="ECO:0000313" key="3">
    <source>
        <dbReference type="Proteomes" id="UP000283738"/>
    </source>
</evidence>
<dbReference type="RefSeq" id="WP_118109475.1">
    <property type="nucleotide sequence ID" value="NZ_QRTF01000011.1"/>
</dbReference>
<organism evidence="2 3">
    <name type="scientific">Roseburia inulinivorans</name>
    <dbReference type="NCBI Taxonomy" id="360807"/>
    <lineage>
        <taxon>Bacteria</taxon>
        <taxon>Bacillati</taxon>
        <taxon>Bacillota</taxon>
        <taxon>Clostridia</taxon>
        <taxon>Lachnospirales</taxon>
        <taxon>Lachnospiraceae</taxon>
        <taxon>Roseburia</taxon>
    </lineage>
</organism>
<evidence type="ECO:0000313" key="2">
    <source>
        <dbReference type="EMBL" id="RGQ50603.1"/>
    </source>
</evidence>
<evidence type="ECO:0000256" key="1">
    <source>
        <dbReference type="SAM" id="Coils"/>
    </source>
</evidence>
<dbReference type="Proteomes" id="UP000283738">
    <property type="component" value="Unassembled WGS sequence"/>
</dbReference>
<feature type="coiled-coil region" evidence="1">
    <location>
        <begin position="29"/>
        <end position="137"/>
    </location>
</feature>
<dbReference type="AlphaFoldDB" id="A0A412BAU7"/>
<proteinExistence type="predicted"/>
<dbReference type="EMBL" id="QRTF01000011">
    <property type="protein sequence ID" value="RGQ50603.1"/>
    <property type="molecule type" value="Genomic_DNA"/>
</dbReference>
<keyword evidence="1" id="KW-0175">Coiled coil</keyword>